<dbReference type="SUPFAM" id="SSF52980">
    <property type="entry name" value="Restriction endonuclease-like"/>
    <property type="match status" value="1"/>
</dbReference>
<organism evidence="2 3">
    <name type="scientific">Dolichospermum planctonicum</name>
    <dbReference type="NCBI Taxonomy" id="136072"/>
    <lineage>
        <taxon>Bacteria</taxon>
        <taxon>Bacillati</taxon>
        <taxon>Cyanobacteriota</taxon>
        <taxon>Cyanophyceae</taxon>
        <taxon>Nostocales</taxon>
        <taxon>Aphanizomenonaceae</taxon>
        <taxon>Dolichospermum</taxon>
    </lineage>
</organism>
<comment type="caution">
    <text evidence="2">The sequence shown here is derived from an EMBL/GenBank/DDBJ whole genome shotgun (WGS) entry which is preliminary data.</text>
</comment>
<dbReference type="EMBL" id="BJCF01000026">
    <property type="protein sequence ID" value="GCL42732.1"/>
    <property type="molecule type" value="Genomic_DNA"/>
</dbReference>
<sequence>MQSPLYFFTVEEYLELEQTSDIRHEYFAGEVFAMAGGSKEHNIISGNVYSRLRSQLRGSSCNVFMSDMKVRINLANENQTIFYYPDVIVSCDTEDQDRYFLNYPCLIIEVLSPSTETIDRREKLLNYRSLASLKEYILISQDQVKVEVYRQDEKRNWTIQTLINRDDKLHLDSVGLILEMTDIYEDVINVAIM</sequence>
<dbReference type="InterPro" id="IPR012296">
    <property type="entry name" value="Nuclease_put_TT1808"/>
</dbReference>
<dbReference type="PANTHER" id="PTHR36558:SF1">
    <property type="entry name" value="RESTRICTION ENDONUCLEASE DOMAIN-CONTAINING PROTEIN-RELATED"/>
    <property type="match status" value="1"/>
</dbReference>
<dbReference type="InterPro" id="IPR011335">
    <property type="entry name" value="Restrct_endonuc-II-like"/>
</dbReference>
<dbReference type="PANTHER" id="PTHR36558">
    <property type="entry name" value="GLR1098 PROTEIN"/>
    <property type="match status" value="1"/>
</dbReference>
<dbReference type="Proteomes" id="UP000299367">
    <property type="component" value="Unassembled WGS sequence"/>
</dbReference>
<dbReference type="InterPro" id="IPR008538">
    <property type="entry name" value="Uma2"/>
</dbReference>
<dbReference type="Gene3D" id="3.90.1570.10">
    <property type="entry name" value="tt1808, chain A"/>
    <property type="match status" value="1"/>
</dbReference>
<dbReference type="Pfam" id="PF05685">
    <property type="entry name" value="Uma2"/>
    <property type="match status" value="1"/>
</dbReference>
<feature type="domain" description="Putative restriction endonuclease" evidence="1">
    <location>
        <begin position="10"/>
        <end position="174"/>
    </location>
</feature>
<dbReference type="AlphaFoldDB" id="A0A480AE74"/>
<protein>
    <recommendedName>
        <fullName evidence="1">Putative restriction endonuclease domain-containing protein</fullName>
    </recommendedName>
</protein>
<evidence type="ECO:0000259" key="1">
    <source>
        <dbReference type="Pfam" id="PF05685"/>
    </source>
</evidence>
<name>A0A480AE74_9CYAN</name>
<dbReference type="CDD" id="cd06260">
    <property type="entry name" value="DUF820-like"/>
    <property type="match status" value="1"/>
</dbReference>
<gene>
    <name evidence="2" type="ORF">NIES80_24390</name>
</gene>
<dbReference type="OrthoDB" id="424506at2"/>
<accession>A0A480AE74</accession>
<proteinExistence type="predicted"/>
<dbReference type="RefSeq" id="WP_137908300.1">
    <property type="nucleotide sequence ID" value="NZ_BJCF01000026.1"/>
</dbReference>
<evidence type="ECO:0000313" key="3">
    <source>
        <dbReference type="Proteomes" id="UP000299367"/>
    </source>
</evidence>
<reference evidence="3" key="1">
    <citation type="submission" date="2019-02" db="EMBL/GenBank/DDBJ databases">
        <title>Draft genome sequence of Dolichospermum planctonicum NIES-80.</title>
        <authorList>
            <person name="Yamaguchi H."/>
            <person name="Suzuki S."/>
            <person name="Kawachi M."/>
        </authorList>
    </citation>
    <scope>NUCLEOTIDE SEQUENCE [LARGE SCALE GENOMIC DNA]</scope>
    <source>
        <strain evidence="3">NIES-80</strain>
    </source>
</reference>
<evidence type="ECO:0000313" key="2">
    <source>
        <dbReference type="EMBL" id="GCL42732.1"/>
    </source>
</evidence>